<feature type="transmembrane region" description="Helical" evidence="1">
    <location>
        <begin position="49"/>
        <end position="69"/>
    </location>
</feature>
<keyword evidence="1" id="KW-1133">Transmembrane helix</keyword>
<feature type="transmembrane region" description="Helical" evidence="1">
    <location>
        <begin position="89"/>
        <end position="110"/>
    </location>
</feature>
<accession>A0A5C6XIG5</accession>
<dbReference type="RefSeq" id="WP_146981249.1">
    <property type="nucleotide sequence ID" value="NZ_VOSM01000004.1"/>
</dbReference>
<gene>
    <name evidence="2" type="ORF">FRC98_10010</name>
</gene>
<evidence type="ECO:0000313" key="3">
    <source>
        <dbReference type="Proteomes" id="UP000321412"/>
    </source>
</evidence>
<feature type="transmembrane region" description="Helical" evidence="1">
    <location>
        <begin position="271"/>
        <end position="291"/>
    </location>
</feature>
<feature type="transmembrane region" description="Helical" evidence="1">
    <location>
        <begin position="335"/>
        <end position="358"/>
    </location>
</feature>
<comment type="caution">
    <text evidence="2">The sequence shown here is derived from an EMBL/GenBank/DDBJ whole genome shotgun (WGS) entry which is preliminary data.</text>
</comment>
<feature type="transmembrane region" description="Helical" evidence="1">
    <location>
        <begin position="201"/>
        <end position="219"/>
    </location>
</feature>
<dbReference type="AlphaFoldDB" id="A0A5C6XIG5"/>
<dbReference type="OrthoDB" id="9785438at2"/>
<keyword evidence="3" id="KW-1185">Reference proteome</keyword>
<proteinExistence type="predicted"/>
<dbReference type="Proteomes" id="UP000321412">
    <property type="component" value="Unassembled WGS sequence"/>
</dbReference>
<evidence type="ECO:0008006" key="4">
    <source>
        <dbReference type="Google" id="ProtNLM"/>
    </source>
</evidence>
<feature type="transmembrane region" description="Helical" evidence="1">
    <location>
        <begin position="303"/>
        <end position="323"/>
    </location>
</feature>
<organism evidence="2 3">
    <name type="scientific">Lujinxingia vulgaris</name>
    <dbReference type="NCBI Taxonomy" id="2600176"/>
    <lineage>
        <taxon>Bacteria</taxon>
        <taxon>Deltaproteobacteria</taxon>
        <taxon>Bradymonadales</taxon>
        <taxon>Lujinxingiaceae</taxon>
        <taxon>Lujinxingia</taxon>
    </lineage>
</organism>
<protein>
    <recommendedName>
        <fullName evidence="4">HTTM domain-containing protein</fullName>
    </recommendedName>
</protein>
<evidence type="ECO:0000313" key="2">
    <source>
        <dbReference type="EMBL" id="TXD37062.1"/>
    </source>
</evidence>
<keyword evidence="1" id="KW-0472">Membrane</keyword>
<reference evidence="2 3" key="1">
    <citation type="submission" date="2019-08" db="EMBL/GenBank/DDBJ databases">
        <title>Bradymonadales sp. TMQ4.</title>
        <authorList>
            <person name="Liang Q."/>
        </authorList>
    </citation>
    <scope>NUCLEOTIDE SEQUENCE [LARGE SCALE GENOMIC DNA]</scope>
    <source>
        <strain evidence="2 3">TMQ4</strain>
    </source>
</reference>
<dbReference type="EMBL" id="VOSM01000004">
    <property type="protein sequence ID" value="TXD37062.1"/>
    <property type="molecule type" value="Genomic_DNA"/>
</dbReference>
<evidence type="ECO:0000256" key="1">
    <source>
        <dbReference type="SAM" id="Phobius"/>
    </source>
</evidence>
<sequence>MFQSPLNILLRWHPHNATFRLMALLFSFAGLCHLWLADAWIPEWIAGNALFLTGILALPLSPSLIPWAFCALGKALPLLLGRDHLNQSLLLMLIALAAMLLCAIGGWRAARRSSALDLLALPPDALTESPGRHAAPRLTDAFFHFSRGLTVAVYAMSAFHKLNRDFVDPTLSCASYGVDKLANYLSLSLTDLPAGLLLRQLAPALVIGAELTIALLYIVGRRKAALLLALAFHIPLTLTMAPAFAFVMLIGHAAFLSDEDLRLFAERGRQFGAWIIGGALLMITLTTVLHGGTDDWTMLPREALLWALLFWAALTPLSPRALWRPTLPGQPTSRAARGLATLAVALYLVHALTPYLGLRFQHTAAMVSNLRIDRGCWNHLVIPERWRLRDDYIRVDEVYFHKPGFIAEYEDKVLDQLWNTTQVRQMRRNWCKDEVRPFYLKGTWRAEPFEIDDLCADPLPWPFERAGVFGEEIFEDHLRFQRNLPRTCPAACIH</sequence>
<feature type="transmembrane region" description="Helical" evidence="1">
    <location>
        <begin position="226"/>
        <end position="251"/>
    </location>
</feature>
<keyword evidence="1" id="KW-0812">Transmembrane</keyword>
<name>A0A5C6XIG5_9DELT</name>